<evidence type="ECO:0008006" key="3">
    <source>
        <dbReference type="Google" id="ProtNLM"/>
    </source>
</evidence>
<evidence type="ECO:0000313" key="2">
    <source>
        <dbReference type="Proteomes" id="UP000323671"/>
    </source>
</evidence>
<organism evidence="1 2">
    <name type="scientific">Oryzomicrobium terrae</name>
    <dbReference type="NCBI Taxonomy" id="1735038"/>
    <lineage>
        <taxon>Bacteria</taxon>
        <taxon>Pseudomonadati</taxon>
        <taxon>Pseudomonadota</taxon>
        <taxon>Betaproteobacteria</taxon>
        <taxon>Rhodocyclales</taxon>
        <taxon>Rhodocyclaceae</taxon>
        <taxon>Oryzomicrobium</taxon>
    </lineage>
</organism>
<dbReference type="AlphaFoldDB" id="A0A5C1E3U3"/>
<name>A0A5C1E3U3_9RHOO</name>
<sequence>MNPPSIPPATCRHRLSHAGWPHLGATLGLLLGLLAPLAAQAKPPSVTLACGGIGEEESNPMLTDAANHALTIIFAGSGGAYLSGVQTQVSGPPGVSAKDDSCGPIGQVDVSRAGRYTVQATYAGKRQDKTLNLAPKGGGRLVLRWPED</sequence>
<dbReference type="KEGG" id="otr:OTERR_00960"/>
<evidence type="ECO:0000313" key="1">
    <source>
        <dbReference type="EMBL" id="QEL63572.1"/>
    </source>
</evidence>
<dbReference type="Proteomes" id="UP000323671">
    <property type="component" value="Chromosome"/>
</dbReference>
<accession>A0A5C1E3U3</accession>
<dbReference type="EMBL" id="CP022579">
    <property type="protein sequence ID" value="QEL63572.1"/>
    <property type="molecule type" value="Genomic_DNA"/>
</dbReference>
<proteinExistence type="predicted"/>
<reference evidence="1 2" key="1">
    <citation type="submission" date="2017-07" db="EMBL/GenBank/DDBJ databases">
        <title>Complete genome sequence of Oryzomicrobium terrae TPP412.</title>
        <authorList>
            <person name="Chiu L.-W."/>
            <person name="Lo K.-J."/>
            <person name="Tsai Y.-M."/>
            <person name="Lin S.-S."/>
            <person name="Kuo C.-H."/>
            <person name="Liu C.-T."/>
        </authorList>
    </citation>
    <scope>NUCLEOTIDE SEQUENCE [LARGE SCALE GENOMIC DNA]</scope>
    <source>
        <strain evidence="1 2">TPP412</strain>
    </source>
</reference>
<gene>
    <name evidence="1" type="ORF">OTERR_00960</name>
</gene>
<dbReference type="RefSeq" id="WP_149424518.1">
    <property type="nucleotide sequence ID" value="NZ_CP022579.1"/>
</dbReference>
<protein>
    <recommendedName>
        <fullName evidence="3">Carboxypeptidase regulatory-like domain-containing protein</fullName>
    </recommendedName>
</protein>
<keyword evidence="2" id="KW-1185">Reference proteome</keyword>